<feature type="domain" description="Transglutaminase-like" evidence="1">
    <location>
        <begin position="303"/>
        <end position="375"/>
    </location>
</feature>
<dbReference type="RefSeq" id="WP_290207545.1">
    <property type="nucleotide sequence ID" value="NZ_JASDDK010000006.1"/>
</dbReference>
<feature type="domain" description="DUF3857" evidence="2">
    <location>
        <begin position="66"/>
        <end position="211"/>
    </location>
</feature>
<dbReference type="Proteomes" id="UP001231197">
    <property type="component" value="Unassembled WGS sequence"/>
</dbReference>
<comment type="caution">
    <text evidence="3">The sequence shown here is derived from an EMBL/GenBank/DDBJ whole genome shotgun (WGS) entry which is preliminary data.</text>
</comment>
<organism evidence="3 4">
    <name type="scientific">Winogradskyella bathintestinalis</name>
    <dbReference type="NCBI Taxonomy" id="3035208"/>
    <lineage>
        <taxon>Bacteria</taxon>
        <taxon>Pseudomonadati</taxon>
        <taxon>Bacteroidota</taxon>
        <taxon>Flavobacteriia</taxon>
        <taxon>Flavobacteriales</taxon>
        <taxon>Flavobacteriaceae</taxon>
        <taxon>Winogradskyella</taxon>
    </lineage>
</organism>
<dbReference type="Gene3D" id="3.10.620.30">
    <property type="match status" value="1"/>
</dbReference>
<dbReference type="Pfam" id="PF12969">
    <property type="entry name" value="DUF3857"/>
    <property type="match status" value="1"/>
</dbReference>
<dbReference type="InterPro" id="IPR024618">
    <property type="entry name" value="DUF3857"/>
</dbReference>
<evidence type="ECO:0000259" key="1">
    <source>
        <dbReference type="Pfam" id="PF01841"/>
    </source>
</evidence>
<dbReference type="Pfam" id="PF01841">
    <property type="entry name" value="Transglut_core"/>
    <property type="match status" value="1"/>
</dbReference>
<name>A0ABT7ZXX4_9FLAO</name>
<evidence type="ECO:0000313" key="3">
    <source>
        <dbReference type="EMBL" id="MDN3493865.1"/>
    </source>
</evidence>
<dbReference type="Gene3D" id="2.60.40.3140">
    <property type="match status" value="1"/>
</dbReference>
<sequence length="650" mass="74864">MKQVLLIFTIVFFTNFCKSQNFKFGKISKEELQEKYHAKDSAASAAILYRNEKISFFYTESQGFIQEREIHERVKIYNKDGFDWATKKVYLYKGRGQKENLTGLKAYTYNLSNGKIEKDKLKSDGKFQEDYTEYTDISSFTLPNVKEGTIIEYKYKVSSTRYSIDDIIFQFSIPINKLEVKIATPEYFVYNKQFNFQAVYLPKVVENSENTTVPFAYKINVLTVNEVDIPALRTEAYSGNINNYRSKMAMELTAYLNNLKIIEKSFSSSWEEVSKTINNSENFGKQLRAFNIYKEDLETALVGVDNDFEKAFIIENLVKTRVKWNGKHGKFAQKGVRSAYKEGEGNVADINLMVVSMLRSQGVNANPVVLSTRNNGIPLFPSIDGFNYVICSVQNGDETLLIDATETYSTNNVLPKRVLNWQGRLIKDQNISRWINLQPNTVSSESSMLNISINEDFSVTGKVASHLTDYMAYFYRDEFANMTEEDRVKTLEKDKGDIEISELNVESIKDATQPIKVNYVYELTDGIDEVGDKIYFSPLLFLAIKENPFKLEERQYPIDFVILQSDKYYINIKLPEAYVVESLPESEAVEFADANAKFTYLVRQNGKYLQINTQIDILNPLILPSDYINFKAFYSKIVEKHTEQIVLTKA</sequence>
<gene>
    <name evidence="3" type="ORF">QMA06_14155</name>
</gene>
<reference evidence="3 4" key="1">
    <citation type="journal article" date="2023" name="Int. J. Syst. Evol. Microbiol.">
        <title>Winogradskyella bathintestinalis sp. nov., isolated from the intestine of the deep-sea loosejaw dragonfish, Malacosteus niger.</title>
        <authorList>
            <person name="Uniacke-Lowe S."/>
            <person name="Johnson C.N."/>
            <person name="Stanton C."/>
            <person name="Hill C."/>
            <person name="Ross P."/>
        </authorList>
    </citation>
    <scope>NUCLEOTIDE SEQUENCE [LARGE SCALE GENOMIC DNA]</scope>
    <source>
        <strain evidence="3 4">APC 3343</strain>
    </source>
</reference>
<proteinExistence type="predicted"/>
<keyword evidence="4" id="KW-1185">Reference proteome</keyword>
<evidence type="ECO:0000259" key="2">
    <source>
        <dbReference type="Pfam" id="PF12969"/>
    </source>
</evidence>
<protein>
    <submittedName>
        <fullName evidence="3">DUF3857 domain-containing protein</fullName>
    </submittedName>
</protein>
<dbReference type="InterPro" id="IPR002931">
    <property type="entry name" value="Transglutaminase-like"/>
</dbReference>
<dbReference type="Gene3D" id="2.60.120.1130">
    <property type="match status" value="1"/>
</dbReference>
<dbReference type="EMBL" id="JASDDK010000006">
    <property type="protein sequence ID" value="MDN3493865.1"/>
    <property type="molecule type" value="Genomic_DNA"/>
</dbReference>
<accession>A0ABT7ZXX4</accession>
<evidence type="ECO:0000313" key="4">
    <source>
        <dbReference type="Proteomes" id="UP001231197"/>
    </source>
</evidence>